<evidence type="ECO:0000256" key="7">
    <source>
        <dbReference type="ARBA" id="ARBA00023163"/>
    </source>
</evidence>
<dbReference type="Proteomes" id="UP000515163">
    <property type="component" value="Unplaced"/>
</dbReference>
<evidence type="ECO:0000256" key="2">
    <source>
        <dbReference type="ARBA" id="ARBA00022473"/>
    </source>
</evidence>
<evidence type="ECO:0000256" key="4">
    <source>
        <dbReference type="ARBA" id="ARBA00022871"/>
    </source>
</evidence>
<organism evidence="11 12">
    <name type="scientific">Actinia tenebrosa</name>
    <name type="common">Australian red waratah sea anemone</name>
    <dbReference type="NCBI Taxonomy" id="6105"/>
    <lineage>
        <taxon>Eukaryota</taxon>
        <taxon>Metazoa</taxon>
        <taxon>Cnidaria</taxon>
        <taxon>Anthozoa</taxon>
        <taxon>Hexacorallia</taxon>
        <taxon>Actiniaria</taxon>
        <taxon>Actiniidae</taxon>
        <taxon>Actinia</taxon>
    </lineage>
</organism>
<dbReference type="Pfam" id="PF00010">
    <property type="entry name" value="HLH"/>
    <property type="match status" value="1"/>
</dbReference>
<keyword evidence="2" id="KW-0217">Developmental protein</keyword>
<evidence type="ECO:0000256" key="9">
    <source>
        <dbReference type="SAM" id="MobiDB-lite"/>
    </source>
</evidence>
<evidence type="ECO:0000256" key="6">
    <source>
        <dbReference type="ARBA" id="ARBA00023125"/>
    </source>
</evidence>
<keyword evidence="6" id="KW-0238">DNA-binding</keyword>
<dbReference type="GO" id="GO:0000978">
    <property type="term" value="F:RNA polymerase II cis-regulatory region sequence-specific DNA binding"/>
    <property type="evidence" value="ECO:0007669"/>
    <property type="project" value="TreeGrafter"/>
</dbReference>
<dbReference type="SUPFAM" id="SSF47459">
    <property type="entry name" value="HLH, helix-loop-helix DNA-binding domain"/>
    <property type="match status" value="1"/>
</dbReference>
<sequence length="666" mass="73520">MTDDICKQLSGMPLLQDISVLSCSPNNLLAICSKEKFLLIFLDKYCEETCISKICSTLRYDSSSINSNVPIIGVSDAERDHTSNYGLNEVITFPLREEAVNQLLLKFAGIIPFKGLPLTPESPDDDVAVARKAAEIMRESEEQSMLSFNKDGCVSKDSKEVKSSFDPPEEPDSPSKQVTCSLYSNSNNNLYLPLSFPMDQDHSTNTRQQTLNYNTTASQEFTRSTVSSFYNADSFRTRDHASWEIPQDFPSGHMTQNVVSGQHMGIYGDHVIGCHSSTSVSGIYQHSYPAVPGSNQLPLKPVSQYLTTNNSYGNKPQDKSIQSRNVIQPTGNMTSSLPTQVKMNTFGTPAYMVSGAPGTKDMKITILPEDLSKHSSKERIRRERIKESCDKLRFLLPNISGKKTDMASILEMTVKFVKLVNERTPAPVMQEIAESLSVDTISLCRKRGQKELAIQPSKQAKPRLVSPQLSVPMVPSVMPADTQGHYRLRGPPIVGNNGPVYLSHVHGQHCTPTPYQYSQYPPTINYGSSYNPLTKDIQGGYYPGTHTSVVNQGYSCNVSKDTVIPVVQTFQPPQSTNAQICHPMNAQINVCQHRPLPGNTSSTNSDMPQQWSFLKLPPINTISPCSSTHFSRSSSEEQSTGSNMSSPSGSMNSPLWDEPRNTSCPL</sequence>
<dbReference type="InterPro" id="IPR036638">
    <property type="entry name" value="HLH_DNA-bd_sf"/>
</dbReference>
<dbReference type="CDD" id="cd18908">
    <property type="entry name" value="bHLH_SOHLH1_2"/>
    <property type="match status" value="1"/>
</dbReference>
<dbReference type="GO" id="GO:0000981">
    <property type="term" value="F:DNA-binding transcription factor activity, RNA polymerase II-specific"/>
    <property type="evidence" value="ECO:0007669"/>
    <property type="project" value="TreeGrafter"/>
</dbReference>
<dbReference type="GO" id="GO:0007283">
    <property type="term" value="P:spermatogenesis"/>
    <property type="evidence" value="ECO:0007669"/>
    <property type="project" value="UniProtKB-KW"/>
</dbReference>
<keyword evidence="7" id="KW-0804">Transcription</keyword>
<evidence type="ECO:0000313" key="11">
    <source>
        <dbReference type="Proteomes" id="UP000515163"/>
    </source>
</evidence>
<evidence type="ECO:0000313" key="12">
    <source>
        <dbReference type="RefSeq" id="XP_031558511.1"/>
    </source>
</evidence>
<accession>A0A6P8HSV1</accession>
<keyword evidence="8" id="KW-0539">Nucleus</keyword>
<dbReference type="OrthoDB" id="5966556at2759"/>
<protein>
    <submittedName>
        <fullName evidence="12">Uncharacterized protein LOC116294954</fullName>
    </submittedName>
</protein>
<dbReference type="GO" id="GO:0030154">
    <property type="term" value="P:cell differentiation"/>
    <property type="evidence" value="ECO:0007669"/>
    <property type="project" value="UniProtKB-KW"/>
</dbReference>
<dbReference type="RefSeq" id="XP_031558511.1">
    <property type="nucleotide sequence ID" value="XM_031702651.1"/>
</dbReference>
<comment type="subcellular location">
    <subcellularLocation>
        <location evidence="1">Nucleus</location>
    </subcellularLocation>
</comment>
<dbReference type="InterPro" id="IPR039583">
    <property type="entry name" value="TCFL5/SOLH1/2"/>
</dbReference>
<dbReference type="PROSITE" id="PS50888">
    <property type="entry name" value="BHLH"/>
    <property type="match status" value="1"/>
</dbReference>
<feature type="region of interest" description="Disordered" evidence="9">
    <location>
        <begin position="140"/>
        <end position="177"/>
    </location>
</feature>
<keyword evidence="11" id="KW-1185">Reference proteome</keyword>
<evidence type="ECO:0000256" key="5">
    <source>
        <dbReference type="ARBA" id="ARBA00023015"/>
    </source>
</evidence>
<dbReference type="InterPro" id="IPR011598">
    <property type="entry name" value="bHLH_dom"/>
</dbReference>
<gene>
    <name evidence="12" type="primary">LOC116294954</name>
</gene>
<proteinExistence type="predicted"/>
<reference evidence="12" key="1">
    <citation type="submission" date="2025-08" db="UniProtKB">
        <authorList>
            <consortium name="RefSeq"/>
        </authorList>
    </citation>
    <scope>IDENTIFICATION</scope>
    <source>
        <tissue evidence="12">Tentacle</tissue>
    </source>
</reference>
<keyword evidence="4" id="KW-0744">Spermatogenesis</keyword>
<evidence type="ECO:0000256" key="1">
    <source>
        <dbReference type="ARBA" id="ARBA00004123"/>
    </source>
</evidence>
<dbReference type="AlphaFoldDB" id="A0A6P8HSV1"/>
<evidence type="ECO:0000256" key="3">
    <source>
        <dbReference type="ARBA" id="ARBA00022782"/>
    </source>
</evidence>
<feature type="compositionally biased region" description="Low complexity" evidence="9">
    <location>
        <begin position="625"/>
        <end position="654"/>
    </location>
</feature>
<keyword evidence="5" id="KW-0805">Transcription regulation</keyword>
<dbReference type="Gene3D" id="4.10.280.10">
    <property type="entry name" value="Helix-loop-helix DNA-binding domain"/>
    <property type="match status" value="1"/>
</dbReference>
<name>A0A6P8HSV1_ACTTE</name>
<feature type="compositionally biased region" description="Basic and acidic residues" evidence="9">
    <location>
        <begin position="153"/>
        <end position="163"/>
    </location>
</feature>
<dbReference type="PANTHER" id="PTHR15402:SF4">
    <property type="entry name" value="SPERMATOGENESIS- AND OOGENESIS-SPECIFIC BASIC HELIX-LOOP-HELIX-CONTAINING PROTEIN 1"/>
    <property type="match status" value="1"/>
</dbReference>
<evidence type="ECO:0000259" key="10">
    <source>
        <dbReference type="PROSITE" id="PS50888"/>
    </source>
</evidence>
<dbReference type="PANTHER" id="PTHR15402">
    <property type="entry name" value="TRANSCRIPTION FACTOR-LIKE 5 PROTEIN"/>
    <property type="match status" value="1"/>
</dbReference>
<dbReference type="GeneID" id="116294954"/>
<dbReference type="KEGG" id="aten:116294954"/>
<keyword evidence="3" id="KW-0221">Differentiation</keyword>
<dbReference type="GO" id="GO:0005634">
    <property type="term" value="C:nucleus"/>
    <property type="evidence" value="ECO:0007669"/>
    <property type="project" value="UniProtKB-SubCell"/>
</dbReference>
<feature type="domain" description="BHLH" evidence="10">
    <location>
        <begin position="369"/>
        <end position="420"/>
    </location>
</feature>
<evidence type="ECO:0000256" key="8">
    <source>
        <dbReference type="ARBA" id="ARBA00023242"/>
    </source>
</evidence>
<feature type="region of interest" description="Disordered" evidence="9">
    <location>
        <begin position="625"/>
        <end position="666"/>
    </location>
</feature>
<dbReference type="InParanoid" id="A0A6P8HSV1"/>
<dbReference type="GO" id="GO:0046983">
    <property type="term" value="F:protein dimerization activity"/>
    <property type="evidence" value="ECO:0007669"/>
    <property type="project" value="InterPro"/>
</dbReference>
<dbReference type="SMART" id="SM00353">
    <property type="entry name" value="HLH"/>
    <property type="match status" value="1"/>
</dbReference>